<dbReference type="Proteomes" id="UP000681967">
    <property type="component" value="Unassembled WGS sequence"/>
</dbReference>
<evidence type="ECO:0000313" key="4">
    <source>
        <dbReference type="Proteomes" id="UP000663855"/>
    </source>
</evidence>
<evidence type="ECO:0000313" key="2">
    <source>
        <dbReference type="EMBL" id="CAF5012232.1"/>
    </source>
</evidence>
<dbReference type="Proteomes" id="UP000663855">
    <property type="component" value="Unassembled WGS sequence"/>
</dbReference>
<evidence type="ECO:0000313" key="3">
    <source>
        <dbReference type="EMBL" id="CAF5026942.1"/>
    </source>
</evidence>
<accession>A0A816BZA5</accession>
<gene>
    <name evidence="3" type="ORF">BYL167_LOCUS56122</name>
    <name evidence="1" type="ORF">CJN711_LOCUS37478</name>
    <name evidence="2" type="ORF">GIL414_LOCUS57951</name>
</gene>
<sequence length="85" mass="9888">MSSCSKTITQYKFDLMVSNIDIIQSIGCVHQQLLDDLKEKLSQSCNESLIKAIENRQQAMRKRHEIHLKHKLHSFFDEVPTTSNE</sequence>
<dbReference type="EMBL" id="CAJNOV010018250">
    <property type="protein sequence ID" value="CAF1617955.1"/>
    <property type="molecule type" value="Genomic_DNA"/>
</dbReference>
<dbReference type="EMBL" id="CAJOBJ010211465">
    <property type="protein sequence ID" value="CAF5012232.1"/>
    <property type="molecule type" value="Genomic_DNA"/>
</dbReference>
<protein>
    <submittedName>
        <fullName evidence="1">Uncharacterized protein</fullName>
    </submittedName>
</protein>
<comment type="caution">
    <text evidence="1">The sequence shown here is derived from an EMBL/GenBank/DDBJ whole genome shotgun (WGS) entry which is preliminary data.</text>
</comment>
<reference evidence="1" key="1">
    <citation type="submission" date="2021-02" db="EMBL/GenBank/DDBJ databases">
        <authorList>
            <person name="Nowell W R."/>
        </authorList>
    </citation>
    <scope>NUCLEOTIDE SEQUENCE</scope>
</reference>
<dbReference type="EMBL" id="CAJOBH010218329">
    <property type="protein sequence ID" value="CAF5026942.1"/>
    <property type="molecule type" value="Genomic_DNA"/>
</dbReference>
<dbReference type="AlphaFoldDB" id="A0A816BZA5"/>
<dbReference type="Proteomes" id="UP000681720">
    <property type="component" value="Unassembled WGS sequence"/>
</dbReference>
<evidence type="ECO:0000313" key="1">
    <source>
        <dbReference type="EMBL" id="CAF1617955.1"/>
    </source>
</evidence>
<organism evidence="1 4">
    <name type="scientific">Rotaria magnacalcarata</name>
    <dbReference type="NCBI Taxonomy" id="392030"/>
    <lineage>
        <taxon>Eukaryota</taxon>
        <taxon>Metazoa</taxon>
        <taxon>Spiralia</taxon>
        <taxon>Gnathifera</taxon>
        <taxon>Rotifera</taxon>
        <taxon>Eurotatoria</taxon>
        <taxon>Bdelloidea</taxon>
        <taxon>Philodinida</taxon>
        <taxon>Philodinidae</taxon>
        <taxon>Rotaria</taxon>
    </lineage>
</organism>
<name>A0A816BZA5_9BILA</name>
<proteinExistence type="predicted"/>